<keyword evidence="2" id="KW-1185">Reference proteome</keyword>
<evidence type="ECO:0000313" key="1">
    <source>
        <dbReference type="EMBL" id="KAJ1204851.1"/>
    </source>
</evidence>
<evidence type="ECO:0000313" key="2">
    <source>
        <dbReference type="Proteomes" id="UP001066276"/>
    </source>
</evidence>
<dbReference type="EMBL" id="JANPWB010000002">
    <property type="protein sequence ID" value="KAJ1204851.1"/>
    <property type="molecule type" value="Genomic_DNA"/>
</dbReference>
<reference evidence="1" key="1">
    <citation type="journal article" date="2022" name="bioRxiv">
        <title>Sequencing and chromosome-scale assembly of the giantPleurodeles waltlgenome.</title>
        <authorList>
            <person name="Brown T."/>
            <person name="Elewa A."/>
            <person name="Iarovenko S."/>
            <person name="Subramanian E."/>
            <person name="Araus A.J."/>
            <person name="Petzold A."/>
            <person name="Susuki M."/>
            <person name="Suzuki K.-i.T."/>
            <person name="Hayashi T."/>
            <person name="Toyoda A."/>
            <person name="Oliveira C."/>
            <person name="Osipova E."/>
            <person name="Leigh N.D."/>
            <person name="Simon A."/>
            <person name="Yun M.H."/>
        </authorList>
    </citation>
    <scope>NUCLEOTIDE SEQUENCE</scope>
    <source>
        <strain evidence="1">20211129_DDA</strain>
        <tissue evidence="1">Liver</tissue>
    </source>
</reference>
<comment type="caution">
    <text evidence="1">The sequence shown here is derived from an EMBL/GenBank/DDBJ whole genome shotgun (WGS) entry which is preliminary data.</text>
</comment>
<organism evidence="1 2">
    <name type="scientific">Pleurodeles waltl</name>
    <name type="common">Iberian ribbed newt</name>
    <dbReference type="NCBI Taxonomy" id="8319"/>
    <lineage>
        <taxon>Eukaryota</taxon>
        <taxon>Metazoa</taxon>
        <taxon>Chordata</taxon>
        <taxon>Craniata</taxon>
        <taxon>Vertebrata</taxon>
        <taxon>Euteleostomi</taxon>
        <taxon>Amphibia</taxon>
        <taxon>Batrachia</taxon>
        <taxon>Caudata</taxon>
        <taxon>Salamandroidea</taxon>
        <taxon>Salamandridae</taxon>
        <taxon>Pleurodelinae</taxon>
        <taxon>Pleurodeles</taxon>
    </lineage>
</organism>
<protein>
    <submittedName>
        <fullName evidence="1">Uncharacterized protein</fullName>
    </submittedName>
</protein>
<accession>A0AAV7VWY3</accession>
<gene>
    <name evidence="1" type="ORF">NDU88_000289</name>
</gene>
<dbReference type="AlphaFoldDB" id="A0AAV7VWY3"/>
<proteinExistence type="predicted"/>
<sequence length="85" mass="10180">MWSRAIMTSSSTWTARKKTFRRMLTQGRIHKVRNPQVAIVSTRKSITEEKKTIRFCDSQPDSQRCVRVRRLRGRCLRVCKKRTRK</sequence>
<dbReference type="Proteomes" id="UP001066276">
    <property type="component" value="Chromosome 1_2"/>
</dbReference>
<name>A0AAV7VWY3_PLEWA</name>